<organism evidence="1 2">
    <name type="scientific">Lentinula aff. lateritia</name>
    <dbReference type="NCBI Taxonomy" id="2804960"/>
    <lineage>
        <taxon>Eukaryota</taxon>
        <taxon>Fungi</taxon>
        <taxon>Dikarya</taxon>
        <taxon>Basidiomycota</taxon>
        <taxon>Agaricomycotina</taxon>
        <taxon>Agaricomycetes</taxon>
        <taxon>Agaricomycetidae</taxon>
        <taxon>Agaricales</taxon>
        <taxon>Marasmiineae</taxon>
        <taxon>Omphalotaceae</taxon>
        <taxon>Lentinula</taxon>
    </lineage>
</organism>
<proteinExistence type="predicted"/>
<dbReference type="Proteomes" id="UP001163835">
    <property type="component" value="Unassembled WGS sequence"/>
</dbReference>
<name>A0ACC1TS85_9AGAR</name>
<comment type="caution">
    <text evidence="1">The sequence shown here is derived from an EMBL/GenBank/DDBJ whole genome shotgun (WGS) entry which is preliminary data.</text>
</comment>
<evidence type="ECO:0000313" key="2">
    <source>
        <dbReference type="Proteomes" id="UP001163835"/>
    </source>
</evidence>
<keyword evidence="1" id="KW-0808">Transferase</keyword>
<reference evidence="1" key="1">
    <citation type="submission" date="2022-09" db="EMBL/GenBank/DDBJ databases">
        <title>A Global Phylogenomic Analysis of the Shiitake Genus Lentinula.</title>
        <authorList>
            <consortium name="DOE Joint Genome Institute"/>
            <person name="Sierra-Patev S."/>
            <person name="Min B."/>
            <person name="Naranjo-Ortiz M."/>
            <person name="Looney B."/>
            <person name="Konkel Z."/>
            <person name="Slot J.C."/>
            <person name="Sakamoto Y."/>
            <person name="Steenwyk J.L."/>
            <person name="Rokas A."/>
            <person name="Carro J."/>
            <person name="Camarero S."/>
            <person name="Ferreira P."/>
            <person name="Molpeceres G."/>
            <person name="Ruiz-Duenas F.J."/>
            <person name="Serrano A."/>
            <person name="Henrissat B."/>
            <person name="Drula E."/>
            <person name="Hughes K.W."/>
            <person name="Mata J.L."/>
            <person name="Ishikawa N.K."/>
            <person name="Vargas-Isla R."/>
            <person name="Ushijima S."/>
            <person name="Smith C.A."/>
            <person name="Ahrendt S."/>
            <person name="Andreopoulos W."/>
            <person name="He G."/>
            <person name="Labutti K."/>
            <person name="Lipzen A."/>
            <person name="Ng V."/>
            <person name="Riley R."/>
            <person name="Sandor L."/>
            <person name="Barry K."/>
            <person name="Martinez A.T."/>
            <person name="Xiao Y."/>
            <person name="Gibbons J.G."/>
            <person name="Terashima K."/>
            <person name="Grigoriev I.V."/>
            <person name="Hibbett D.S."/>
        </authorList>
    </citation>
    <scope>NUCLEOTIDE SEQUENCE</scope>
    <source>
        <strain evidence="1">TMI1499</strain>
    </source>
</reference>
<sequence length="438" mass="49520">MTGNIEVQVLLELISKSAMEALNEYGKYGDGVPSVYATHTHLLDEHETTLRLKKAIRNLEGACDQLCTTLAPPLHTIINRAQDYYWSCLRVAAQNKIADLLDKTTGGMNLESLAYESGIELSKLRILMRTLAARHCFQEVSHDVYANTRLSLVLHSQSSHTSYIDLLTKEGQESAGNFQKYLSDNGYSQCNDSAHTVFTHAVKDTGFHGTVYDWMKVNGDRRAVMSSSMPSMNSVMGTLSIIEDYPWEKIFTVCDVGCGNGSFVWPLLQKFPQIHVTLFDLHETLEAAKKAGCLAQELQSHLHFQPGDFFKDSLPKLVDIYYLRNIIHNWPDNDVATILKSIKNVMGPQSRILIHDYTMHSFQNQSPHHSLDQAPWPMLPDFGNGSMRLHYQDLTMLFMYNSKERTLEEVKNLSQNAGLKLEQIRDLGETTVLEFGPE</sequence>
<keyword evidence="1" id="KW-0489">Methyltransferase</keyword>
<protein>
    <submittedName>
        <fullName evidence="1">S-adenosyl-L-methionine-dependent methyltransferase</fullName>
    </submittedName>
</protein>
<accession>A0ACC1TS85</accession>
<dbReference type="EMBL" id="MU795292">
    <property type="protein sequence ID" value="KAJ3807587.1"/>
    <property type="molecule type" value="Genomic_DNA"/>
</dbReference>
<gene>
    <name evidence="1" type="ORF">F5876DRAFT_47778</name>
</gene>
<keyword evidence="2" id="KW-1185">Reference proteome</keyword>
<evidence type="ECO:0000313" key="1">
    <source>
        <dbReference type="EMBL" id="KAJ3807587.1"/>
    </source>
</evidence>